<dbReference type="InterPro" id="IPR003018">
    <property type="entry name" value="GAF"/>
</dbReference>
<dbReference type="SMART" id="SM00065">
    <property type="entry name" value="GAF"/>
    <property type="match status" value="1"/>
</dbReference>
<dbReference type="EMBL" id="CP045737">
    <property type="protein sequence ID" value="QGG40321.1"/>
    <property type="molecule type" value="Genomic_DNA"/>
</dbReference>
<dbReference type="Gene3D" id="3.30.70.270">
    <property type="match status" value="1"/>
</dbReference>
<evidence type="ECO:0000313" key="3">
    <source>
        <dbReference type="Proteomes" id="UP000392064"/>
    </source>
</evidence>
<dbReference type="InterPro" id="IPR029016">
    <property type="entry name" value="GAF-like_dom_sf"/>
</dbReference>
<dbReference type="PANTHER" id="PTHR45138">
    <property type="entry name" value="REGULATORY COMPONENTS OF SENSORY TRANSDUCTION SYSTEM"/>
    <property type="match status" value="1"/>
</dbReference>
<dbReference type="Pfam" id="PF00990">
    <property type="entry name" value="GGDEF"/>
    <property type="match status" value="1"/>
</dbReference>
<dbReference type="InterPro" id="IPR000160">
    <property type="entry name" value="GGDEF_dom"/>
</dbReference>
<dbReference type="SUPFAM" id="SSF55073">
    <property type="entry name" value="Nucleotide cyclase"/>
    <property type="match status" value="1"/>
</dbReference>
<dbReference type="PANTHER" id="PTHR45138:SF9">
    <property type="entry name" value="DIGUANYLATE CYCLASE DGCM-RELATED"/>
    <property type="match status" value="1"/>
</dbReference>
<dbReference type="InterPro" id="IPR043128">
    <property type="entry name" value="Rev_trsase/Diguanyl_cyclase"/>
</dbReference>
<dbReference type="Pfam" id="PF01590">
    <property type="entry name" value="GAF"/>
    <property type="match status" value="1"/>
</dbReference>
<dbReference type="CDD" id="cd01949">
    <property type="entry name" value="GGDEF"/>
    <property type="match status" value="1"/>
</dbReference>
<dbReference type="InterPro" id="IPR029787">
    <property type="entry name" value="Nucleotide_cyclase"/>
</dbReference>
<dbReference type="SMART" id="SM00267">
    <property type="entry name" value="GGDEF"/>
    <property type="match status" value="1"/>
</dbReference>
<dbReference type="Gene3D" id="3.30.450.40">
    <property type="match status" value="1"/>
</dbReference>
<dbReference type="KEGG" id="aef:GEV26_02445"/>
<dbReference type="SUPFAM" id="SSF55781">
    <property type="entry name" value="GAF domain-like"/>
    <property type="match status" value="1"/>
</dbReference>
<evidence type="ECO:0000313" key="2">
    <source>
        <dbReference type="EMBL" id="QGG40321.1"/>
    </source>
</evidence>
<dbReference type="PROSITE" id="PS50887">
    <property type="entry name" value="GGDEF"/>
    <property type="match status" value="1"/>
</dbReference>
<gene>
    <name evidence="2" type="ORF">GEV26_02445</name>
</gene>
<sequence>MDMGVGEHEISRHVTNVPDNRLRAATVQRHNCGVDDRDPTGALLFSASAQRIVDYLNAHTPIPDWSVSRVAGGEQVHVHVHPETFLSVGQREPWPETFCVRMLDGASRFVPDSSVNPDYADHPLAQQVRAYAGMPLTDDLGQTFGTLCGVGPDPLTDVSEIDVELIELMADLLSSQLAMARTLDRQRRAAEIAEALAHTDALTGLTNRRGWDLLVQDAQQRIDAYGDLAAVAVIDLDGLKTVNDSAGHDAGDELICAAAAALSRTAGEADRLARYGGDEFVVLSNSVAVADLDAHFERFRSCLAEAGIAASIGHASTTPGLVTVMDAFALADANMYASKPARRTA</sequence>
<keyword evidence="3" id="KW-1185">Reference proteome</keyword>
<accession>A0A5Q2MF79</accession>
<name>A0A5Q2MF79_9ACTN</name>
<proteinExistence type="predicted"/>
<dbReference type="InterPro" id="IPR050469">
    <property type="entry name" value="Diguanylate_Cyclase"/>
</dbReference>
<dbReference type="AlphaFoldDB" id="A0A5Q2MF79"/>
<reference evidence="2 3" key="1">
    <citation type="submission" date="2019-11" db="EMBL/GenBank/DDBJ databases">
        <authorList>
            <person name="Li J."/>
        </authorList>
    </citation>
    <scope>NUCLEOTIDE SEQUENCE [LARGE SCALE GENOMIC DNA]</scope>
    <source>
        <strain evidence="2 3">MF47</strain>
    </source>
</reference>
<dbReference type="Proteomes" id="UP000392064">
    <property type="component" value="Chromosome"/>
</dbReference>
<evidence type="ECO:0000259" key="1">
    <source>
        <dbReference type="PROSITE" id="PS50887"/>
    </source>
</evidence>
<organism evidence="2 3">
    <name type="scientific">Aeromicrobium yanjiei</name>
    <dbReference type="NCBI Taxonomy" id="2662028"/>
    <lineage>
        <taxon>Bacteria</taxon>
        <taxon>Bacillati</taxon>
        <taxon>Actinomycetota</taxon>
        <taxon>Actinomycetes</taxon>
        <taxon>Propionibacteriales</taxon>
        <taxon>Nocardioidaceae</taxon>
        <taxon>Aeromicrobium</taxon>
    </lineage>
</organism>
<dbReference type="NCBIfam" id="TIGR00254">
    <property type="entry name" value="GGDEF"/>
    <property type="match status" value="1"/>
</dbReference>
<protein>
    <submittedName>
        <fullName evidence="2">Diguanylate cyclase</fullName>
    </submittedName>
</protein>
<dbReference type="GO" id="GO:0052621">
    <property type="term" value="F:diguanylate cyclase activity"/>
    <property type="evidence" value="ECO:0007669"/>
    <property type="project" value="TreeGrafter"/>
</dbReference>
<feature type="domain" description="GGDEF" evidence="1">
    <location>
        <begin position="227"/>
        <end position="345"/>
    </location>
</feature>